<dbReference type="PANTHER" id="PTHR31423:SF3">
    <property type="entry name" value="PROLYL-TRNA SYNTHETASE ASSOCIATED DOMAIN-CONTAINING PROTEIN 1-RELATED"/>
    <property type="match status" value="1"/>
</dbReference>
<dbReference type="Pfam" id="PF04073">
    <property type="entry name" value="tRNA_edit"/>
    <property type="match status" value="1"/>
</dbReference>
<dbReference type="FunFam" id="3.90.960.10:FF:000005">
    <property type="entry name" value="Putative prolyl-tRNA synthetase"/>
    <property type="match status" value="1"/>
</dbReference>
<dbReference type="Proteomes" id="UP000244081">
    <property type="component" value="Unassembled WGS sequence"/>
</dbReference>
<dbReference type="InterPro" id="IPR007214">
    <property type="entry name" value="YbaK/aa-tRNA-synth-assoc-dom"/>
</dbReference>
<dbReference type="EMBL" id="QAYG01000001">
    <property type="protein sequence ID" value="PTW63381.1"/>
    <property type="molecule type" value="Genomic_DNA"/>
</dbReference>
<dbReference type="AlphaFoldDB" id="A0A2T5VHZ8"/>
<evidence type="ECO:0000256" key="1">
    <source>
        <dbReference type="ARBA" id="ARBA00010201"/>
    </source>
</evidence>
<dbReference type="InterPro" id="IPR040285">
    <property type="entry name" value="ProX/PRXD1"/>
</dbReference>
<comment type="similarity">
    <text evidence="1">Belongs to the PRORSD1 family.</text>
</comment>
<evidence type="ECO:0000259" key="2">
    <source>
        <dbReference type="Pfam" id="PF04073"/>
    </source>
</evidence>
<evidence type="ECO:0000313" key="3">
    <source>
        <dbReference type="EMBL" id="PTW63381.1"/>
    </source>
</evidence>
<dbReference type="PANTHER" id="PTHR31423">
    <property type="entry name" value="YBAK DOMAIN-CONTAINING PROTEIN"/>
    <property type="match status" value="1"/>
</dbReference>
<evidence type="ECO:0000313" key="4">
    <source>
        <dbReference type="Proteomes" id="UP000244081"/>
    </source>
</evidence>
<proteinExistence type="inferred from homology"/>
<protein>
    <submittedName>
        <fullName evidence="3">Ala-tRNA(Pro) hydrolase</fullName>
    </submittedName>
</protein>
<gene>
    <name evidence="3" type="ORF">C8N35_1011433</name>
</gene>
<organism evidence="3 4">
    <name type="scientific">Breoghania corrubedonensis</name>
    <dbReference type="NCBI Taxonomy" id="665038"/>
    <lineage>
        <taxon>Bacteria</taxon>
        <taxon>Pseudomonadati</taxon>
        <taxon>Pseudomonadota</taxon>
        <taxon>Alphaproteobacteria</taxon>
        <taxon>Hyphomicrobiales</taxon>
        <taxon>Stappiaceae</taxon>
        <taxon>Breoghania</taxon>
    </lineage>
</organism>
<dbReference type="GO" id="GO:0002161">
    <property type="term" value="F:aminoacyl-tRNA deacylase activity"/>
    <property type="evidence" value="ECO:0007669"/>
    <property type="project" value="InterPro"/>
</dbReference>
<dbReference type="SUPFAM" id="SSF55826">
    <property type="entry name" value="YbaK/ProRS associated domain"/>
    <property type="match status" value="1"/>
</dbReference>
<keyword evidence="4" id="KW-1185">Reference proteome</keyword>
<dbReference type="CDD" id="cd04335">
    <property type="entry name" value="PrdX_deacylase"/>
    <property type="match status" value="1"/>
</dbReference>
<dbReference type="OrthoDB" id="5145315at2"/>
<sequence length="174" mass="19204">MPATREDLMARLEQLAIQTETIEHERVFTVAESSKIDREIEGGHTKNLFLKDKKGRLFLVVVLADATIDLRQIHKLIGAQGRVSFGNAELLEEVLGVTPGSVTPFALINDTGHRVTPVLDAQMMTHDRLNYHPLSNDATTSIGREDLLAFVRACGHEPQIIAVSGEAREAAERL</sequence>
<dbReference type="Gene3D" id="3.90.960.10">
    <property type="entry name" value="YbaK/aminoacyl-tRNA synthetase-associated domain"/>
    <property type="match status" value="1"/>
</dbReference>
<name>A0A2T5VHZ8_9HYPH</name>
<dbReference type="RefSeq" id="WP_107988818.1">
    <property type="nucleotide sequence ID" value="NZ_QAYG01000001.1"/>
</dbReference>
<dbReference type="InterPro" id="IPR036754">
    <property type="entry name" value="YbaK/aa-tRNA-synt-asso_dom_sf"/>
</dbReference>
<accession>A0A2T5VHZ8</accession>
<reference evidence="3 4" key="1">
    <citation type="submission" date="2018-04" db="EMBL/GenBank/DDBJ databases">
        <title>Genomic Encyclopedia of Archaeal and Bacterial Type Strains, Phase II (KMG-II): from individual species to whole genera.</title>
        <authorList>
            <person name="Goeker M."/>
        </authorList>
    </citation>
    <scope>NUCLEOTIDE SEQUENCE [LARGE SCALE GENOMIC DNA]</scope>
    <source>
        <strain evidence="3 4">DSM 23382</strain>
    </source>
</reference>
<keyword evidence="3" id="KW-0378">Hydrolase</keyword>
<feature type="domain" description="YbaK/aminoacyl-tRNA synthetase-associated" evidence="2">
    <location>
        <begin position="24"/>
        <end position="149"/>
    </location>
</feature>
<comment type="caution">
    <text evidence="3">The sequence shown here is derived from an EMBL/GenBank/DDBJ whole genome shotgun (WGS) entry which is preliminary data.</text>
</comment>